<feature type="binding site" evidence="9">
    <location>
        <position position="220"/>
    </location>
    <ligand>
        <name>ATP</name>
        <dbReference type="ChEBI" id="CHEBI:30616"/>
    </ligand>
</feature>
<reference evidence="11 12" key="1">
    <citation type="submission" date="2019-07" db="EMBL/GenBank/DDBJ databases">
        <title>Whole genome shotgun sequence of Aneurinibacillus danicus NBRC 102444.</title>
        <authorList>
            <person name="Hosoyama A."/>
            <person name="Uohara A."/>
            <person name="Ohji S."/>
            <person name="Ichikawa N."/>
        </authorList>
    </citation>
    <scope>NUCLEOTIDE SEQUENCE [LARGE SCALE GENOMIC DNA]</scope>
    <source>
        <strain evidence="11 12">NBRC 102444</strain>
    </source>
</reference>
<dbReference type="GO" id="GO:0005737">
    <property type="term" value="C:cytoplasm"/>
    <property type="evidence" value="ECO:0007669"/>
    <property type="project" value="UniProtKB-SubCell"/>
</dbReference>
<sequence>MEERMISAHAHDMEESNMEFSLRPRYLAEYIGQNQIKENLKVFIEAAKLRSEALDHVLLYGPPGLGKTTLSMIIANELGVNLRTTSGPAIERPGDLAAILTALSPGDVLFIDEIHRLPRSVEEVLYPAMEDFALDIVIGKGPGAKSVRLDLPPFTLVGATTRAGMLSAPLRDRFGVVSRLEYYTTDELAYIVMRAAELFDVEIRGEGAEEIARRSRGTPRIANRLLKRVRDFAQVQGNGVITGELACEALERIQIDRMGLDEIDHKLLRSIMDTFAGGPVGLDTLAATVSEEAATIEDVCEPYLMQIGFLQRTPRGRVVTPHAYHYFGREVPGV</sequence>
<keyword evidence="1 9" id="KW-0963">Cytoplasm</keyword>
<dbReference type="HAMAP" id="MF_00016">
    <property type="entry name" value="DNA_HJ_migration_RuvB"/>
    <property type="match status" value="1"/>
</dbReference>
<feature type="binding site" evidence="9">
    <location>
        <position position="68"/>
    </location>
    <ligand>
        <name>ATP</name>
        <dbReference type="ChEBI" id="CHEBI:30616"/>
    </ligand>
</feature>
<dbReference type="GO" id="GO:0005524">
    <property type="term" value="F:ATP binding"/>
    <property type="evidence" value="ECO:0007669"/>
    <property type="project" value="UniProtKB-UniRule"/>
</dbReference>
<keyword evidence="12" id="KW-1185">Reference proteome</keyword>
<keyword evidence="7 9" id="KW-0233">DNA recombination</keyword>
<feature type="region of interest" description="Head domain (RuvB-H)" evidence="9">
    <location>
        <begin position="257"/>
        <end position="334"/>
    </location>
</feature>
<dbReference type="Gene3D" id="1.10.8.60">
    <property type="match status" value="1"/>
</dbReference>
<comment type="subcellular location">
    <subcellularLocation>
        <location evidence="9">Cytoplasm</location>
    </subcellularLocation>
</comment>
<dbReference type="InterPro" id="IPR041445">
    <property type="entry name" value="AAA_lid_4"/>
</dbReference>
<dbReference type="SUPFAM" id="SSF52540">
    <property type="entry name" value="P-loop containing nucleoside triphosphate hydrolases"/>
    <property type="match status" value="1"/>
</dbReference>
<feature type="binding site" evidence="9">
    <location>
        <position position="67"/>
    </location>
    <ligand>
        <name>ATP</name>
        <dbReference type="ChEBI" id="CHEBI:30616"/>
    </ligand>
</feature>
<comment type="caution">
    <text evidence="11">The sequence shown here is derived from an EMBL/GenBank/DDBJ whole genome shotgun (WGS) entry which is preliminary data.</text>
</comment>
<comment type="subunit">
    <text evidence="9">Homohexamer. Forms an RuvA(8)-RuvB(12)-Holliday junction (HJ) complex. HJ DNA is sandwiched between 2 RuvA tetramers; dsDNA enters through RuvA and exits via RuvB. An RuvB hexamer assembles on each DNA strand where it exits the tetramer. Each RuvB hexamer is contacted by two RuvA subunits (via domain III) on 2 adjacent RuvB subunits; this complex drives branch migration. In the full resolvosome a probable DNA-RuvA(4)-RuvB(12)-RuvC(2) complex forms which resolves the HJ.</text>
</comment>
<comment type="function">
    <text evidence="9">The RuvA-RuvB-RuvC complex processes Holliday junction (HJ) DNA during genetic recombination and DNA repair, while the RuvA-RuvB complex plays an important role in the rescue of blocked DNA replication forks via replication fork reversal (RFR). RuvA specifically binds to HJ cruciform DNA, conferring on it an open structure. The RuvB hexamer acts as an ATP-dependent pump, pulling dsDNA into and through the RuvAB complex. RuvB forms 2 homohexamers on either side of HJ DNA bound by 1 or 2 RuvA tetramers; 4 subunits per hexamer contact DNA at a time. Coordinated motions by a converter formed by DNA-disengaged RuvB subunits stimulates ATP hydrolysis and nucleotide exchange. Immobilization of the converter enables RuvB to convert the ATP-contained energy into a lever motion, pulling 2 nucleotides of DNA out of the RuvA tetramer per ATP hydrolyzed, thus driving DNA branch migration. The RuvB motors rotate together with the DNA substrate, which together with the progressing nucleotide cycle form the mechanistic basis for DNA recombination by continuous HJ branch migration. Branch migration allows RuvC to scan DNA until it finds its consensus sequence, where it cleaves and resolves cruciform DNA.</text>
</comment>
<dbReference type="Pfam" id="PF17864">
    <property type="entry name" value="AAA_lid_4"/>
    <property type="match status" value="1"/>
</dbReference>
<comment type="caution">
    <text evidence="9">Lacks conserved residue(s) required for the propagation of feature annotation.</text>
</comment>
<protein>
    <recommendedName>
        <fullName evidence="9">Holliday junction branch migration complex subunit RuvB</fullName>
        <ecNumber evidence="9">3.6.4.-</ecNumber>
    </recommendedName>
</protein>
<name>A0A511V2D8_9BACL</name>
<feature type="binding site" evidence="9">
    <location>
        <position position="22"/>
    </location>
    <ligand>
        <name>ATP</name>
        <dbReference type="ChEBI" id="CHEBI:30616"/>
    </ligand>
</feature>
<dbReference type="PANTHER" id="PTHR42848:SF1">
    <property type="entry name" value="HOLLIDAY JUNCTION BRANCH MIGRATION COMPLEX SUBUNIT RUVB"/>
    <property type="match status" value="1"/>
</dbReference>
<dbReference type="CDD" id="cd00009">
    <property type="entry name" value="AAA"/>
    <property type="match status" value="1"/>
</dbReference>
<accession>A0A511V2D8</accession>
<dbReference type="GO" id="GO:0009378">
    <property type="term" value="F:four-way junction helicase activity"/>
    <property type="evidence" value="ECO:0007669"/>
    <property type="project" value="InterPro"/>
</dbReference>
<dbReference type="FunFam" id="3.40.50.300:FF:000073">
    <property type="entry name" value="Holliday junction ATP-dependent DNA helicase RuvB"/>
    <property type="match status" value="1"/>
</dbReference>
<dbReference type="InterPro" id="IPR004605">
    <property type="entry name" value="DNA_helicase_Holl-junc_RuvB"/>
</dbReference>
<evidence type="ECO:0000256" key="9">
    <source>
        <dbReference type="HAMAP-Rule" id="MF_00016"/>
    </source>
</evidence>
<dbReference type="EC" id="3.6.4.-" evidence="9"/>
<comment type="catalytic activity">
    <reaction evidence="9">
        <text>ATP + H2O = ADP + phosphate + H(+)</text>
        <dbReference type="Rhea" id="RHEA:13065"/>
        <dbReference type="ChEBI" id="CHEBI:15377"/>
        <dbReference type="ChEBI" id="CHEBI:15378"/>
        <dbReference type="ChEBI" id="CHEBI:30616"/>
        <dbReference type="ChEBI" id="CHEBI:43474"/>
        <dbReference type="ChEBI" id="CHEBI:456216"/>
    </reaction>
</comment>
<dbReference type="PANTHER" id="PTHR42848">
    <property type="match status" value="1"/>
</dbReference>
<dbReference type="InterPro" id="IPR003593">
    <property type="entry name" value="AAA+_ATPase"/>
</dbReference>
<evidence type="ECO:0000256" key="3">
    <source>
        <dbReference type="ARBA" id="ARBA00022763"/>
    </source>
</evidence>
<dbReference type="SUPFAM" id="SSF46785">
    <property type="entry name" value="Winged helix' DNA-binding domain"/>
    <property type="match status" value="1"/>
</dbReference>
<feature type="binding site" evidence="9">
    <location>
        <position position="68"/>
    </location>
    <ligand>
        <name>Mg(2+)</name>
        <dbReference type="ChEBI" id="CHEBI:18420"/>
    </ligand>
</feature>
<dbReference type="Proteomes" id="UP000321157">
    <property type="component" value="Unassembled WGS sequence"/>
</dbReference>
<dbReference type="GO" id="GO:0006310">
    <property type="term" value="P:DNA recombination"/>
    <property type="evidence" value="ECO:0007669"/>
    <property type="project" value="UniProtKB-UniRule"/>
</dbReference>
<dbReference type="GO" id="GO:0000400">
    <property type="term" value="F:four-way junction DNA binding"/>
    <property type="evidence" value="ECO:0007669"/>
    <property type="project" value="UniProtKB-UniRule"/>
</dbReference>
<proteinExistence type="inferred from homology"/>
<evidence type="ECO:0000313" key="12">
    <source>
        <dbReference type="Proteomes" id="UP000321157"/>
    </source>
</evidence>
<feature type="binding site" evidence="9">
    <location>
        <position position="23"/>
    </location>
    <ligand>
        <name>ATP</name>
        <dbReference type="ChEBI" id="CHEBI:30616"/>
    </ligand>
</feature>
<feature type="binding site" evidence="9">
    <location>
        <position position="69"/>
    </location>
    <ligand>
        <name>ATP</name>
        <dbReference type="ChEBI" id="CHEBI:30616"/>
    </ligand>
</feature>
<feature type="region of interest" description="Small ATPAse domain (RuvB-S)" evidence="9">
    <location>
        <begin position="184"/>
        <end position="254"/>
    </location>
</feature>
<dbReference type="Gene3D" id="1.10.10.10">
    <property type="entry name" value="Winged helix-like DNA-binding domain superfamily/Winged helix DNA-binding domain"/>
    <property type="match status" value="1"/>
</dbReference>
<keyword evidence="11" id="KW-0347">Helicase</keyword>
<evidence type="ECO:0000256" key="2">
    <source>
        <dbReference type="ARBA" id="ARBA00022741"/>
    </source>
</evidence>
<keyword evidence="2 9" id="KW-0547">Nucleotide-binding</keyword>
<evidence type="ECO:0000259" key="10">
    <source>
        <dbReference type="SMART" id="SM00382"/>
    </source>
</evidence>
<dbReference type="NCBIfam" id="NF000868">
    <property type="entry name" value="PRK00080.1"/>
    <property type="match status" value="1"/>
</dbReference>
<feature type="binding site" evidence="9">
    <location>
        <position position="183"/>
    </location>
    <ligand>
        <name>ATP</name>
        <dbReference type="ChEBI" id="CHEBI:30616"/>
    </ligand>
</feature>
<dbReference type="InterPro" id="IPR008824">
    <property type="entry name" value="RuvB-like_N"/>
</dbReference>
<feature type="binding site" evidence="9">
    <location>
        <position position="173"/>
    </location>
    <ligand>
        <name>ATP</name>
        <dbReference type="ChEBI" id="CHEBI:30616"/>
    </ligand>
</feature>
<feature type="domain" description="AAA+ ATPase" evidence="10">
    <location>
        <begin position="53"/>
        <end position="181"/>
    </location>
</feature>
<evidence type="ECO:0000313" key="11">
    <source>
        <dbReference type="EMBL" id="GEN33065.1"/>
    </source>
</evidence>
<keyword evidence="6 9" id="KW-0238">DNA-binding</keyword>
<dbReference type="InterPro" id="IPR036388">
    <property type="entry name" value="WH-like_DNA-bd_sf"/>
</dbReference>
<evidence type="ECO:0000256" key="7">
    <source>
        <dbReference type="ARBA" id="ARBA00023172"/>
    </source>
</evidence>
<keyword evidence="3 9" id="KW-0227">DNA damage</keyword>
<dbReference type="AlphaFoldDB" id="A0A511V2D8"/>
<evidence type="ECO:0000256" key="4">
    <source>
        <dbReference type="ARBA" id="ARBA00022801"/>
    </source>
</evidence>
<dbReference type="Pfam" id="PF05491">
    <property type="entry name" value="WHD_RuvB"/>
    <property type="match status" value="1"/>
</dbReference>
<evidence type="ECO:0000256" key="1">
    <source>
        <dbReference type="ARBA" id="ARBA00022490"/>
    </source>
</evidence>
<feature type="binding site" evidence="9">
    <location>
        <position position="317"/>
    </location>
    <ligand>
        <name>DNA</name>
        <dbReference type="ChEBI" id="CHEBI:16991"/>
    </ligand>
</feature>
<dbReference type="EMBL" id="BJXX01000021">
    <property type="protein sequence ID" value="GEN33065.1"/>
    <property type="molecule type" value="Genomic_DNA"/>
</dbReference>
<comment type="similarity">
    <text evidence="9">Belongs to the RuvB family.</text>
</comment>
<keyword evidence="8 9" id="KW-0234">DNA repair</keyword>
<dbReference type="NCBIfam" id="TIGR00635">
    <property type="entry name" value="ruvB"/>
    <property type="match status" value="1"/>
</dbReference>
<dbReference type="SMART" id="SM00382">
    <property type="entry name" value="AAA"/>
    <property type="match status" value="1"/>
</dbReference>
<dbReference type="Gene3D" id="3.40.50.300">
    <property type="entry name" value="P-loop containing nucleotide triphosphate hydrolases"/>
    <property type="match status" value="1"/>
</dbReference>
<gene>
    <name evidence="9 11" type="primary">ruvB</name>
    <name evidence="11" type="ORF">ADA01nite_05250</name>
</gene>
<feature type="binding site" evidence="9">
    <location>
        <begin position="130"/>
        <end position="132"/>
    </location>
    <ligand>
        <name>ATP</name>
        <dbReference type="ChEBI" id="CHEBI:30616"/>
    </ligand>
</feature>
<dbReference type="GO" id="GO:0016887">
    <property type="term" value="F:ATP hydrolysis activity"/>
    <property type="evidence" value="ECO:0007669"/>
    <property type="project" value="RHEA"/>
</dbReference>
<comment type="domain">
    <text evidence="9">Has 3 domains, the large (RuvB-L) and small ATPase (RuvB-S) domains and the C-terminal head (RuvB-H) domain. The head domain binds DNA, while the ATPase domains jointly bind ATP, ADP or are empty depending on the state of the subunit in the translocation cycle. During a single DNA translocation step the structure of each domain remains the same, but their relative positions change.</text>
</comment>
<dbReference type="OrthoDB" id="9804478at2"/>
<dbReference type="Pfam" id="PF05496">
    <property type="entry name" value="RuvB_N"/>
    <property type="match status" value="1"/>
</dbReference>
<evidence type="ECO:0000256" key="8">
    <source>
        <dbReference type="ARBA" id="ARBA00023204"/>
    </source>
</evidence>
<dbReference type="GO" id="GO:0048476">
    <property type="term" value="C:Holliday junction resolvase complex"/>
    <property type="evidence" value="ECO:0007669"/>
    <property type="project" value="UniProtKB-UniRule"/>
</dbReference>
<organism evidence="11 12">
    <name type="scientific">Aneurinibacillus danicus</name>
    <dbReference type="NCBI Taxonomy" id="267746"/>
    <lineage>
        <taxon>Bacteria</taxon>
        <taxon>Bacillati</taxon>
        <taxon>Bacillota</taxon>
        <taxon>Bacilli</taxon>
        <taxon>Bacillales</taxon>
        <taxon>Paenibacillaceae</taxon>
        <taxon>Aneurinibacillus group</taxon>
        <taxon>Aneurinibacillus</taxon>
    </lineage>
</organism>
<evidence type="ECO:0000256" key="5">
    <source>
        <dbReference type="ARBA" id="ARBA00022840"/>
    </source>
</evidence>
<dbReference type="InterPro" id="IPR027417">
    <property type="entry name" value="P-loop_NTPase"/>
</dbReference>
<evidence type="ECO:0000256" key="6">
    <source>
        <dbReference type="ARBA" id="ARBA00023125"/>
    </source>
</evidence>
<dbReference type="InterPro" id="IPR036390">
    <property type="entry name" value="WH_DNA-bd_sf"/>
</dbReference>
<dbReference type="InterPro" id="IPR008823">
    <property type="entry name" value="RuvB_wg_C"/>
</dbReference>
<keyword evidence="4 9" id="KW-0378">Hydrolase</keyword>
<keyword evidence="5 9" id="KW-0067">ATP-binding</keyword>
<feature type="binding site" evidence="9">
    <location>
        <position position="312"/>
    </location>
    <ligand>
        <name>DNA</name>
        <dbReference type="ChEBI" id="CHEBI:16991"/>
    </ligand>
</feature>
<dbReference type="GO" id="GO:0006281">
    <property type="term" value="P:DNA repair"/>
    <property type="evidence" value="ECO:0007669"/>
    <property type="project" value="UniProtKB-UniRule"/>
</dbReference>
<feature type="binding site" evidence="9">
    <location>
        <position position="64"/>
    </location>
    <ligand>
        <name>ATP</name>
        <dbReference type="ChEBI" id="CHEBI:30616"/>
    </ligand>
</feature>